<gene>
    <name evidence="3" type="primary">LOC107429368</name>
</gene>
<reference evidence="3" key="1">
    <citation type="submission" date="2025-08" db="UniProtKB">
        <authorList>
            <consortium name="RefSeq"/>
        </authorList>
    </citation>
    <scope>IDENTIFICATION</scope>
    <source>
        <tissue evidence="3">Seedling</tissue>
    </source>
</reference>
<protein>
    <submittedName>
        <fullName evidence="3">Uncharacterized protein LOC107429368</fullName>
    </submittedName>
</protein>
<dbReference type="RefSeq" id="XP_015895529.2">
    <property type="nucleotide sequence ID" value="XM_016040043.4"/>
</dbReference>
<organism evidence="2 3">
    <name type="scientific">Ziziphus jujuba</name>
    <name type="common">Chinese jujube</name>
    <name type="synonym">Ziziphus sativa</name>
    <dbReference type="NCBI Taxonomy" id="326968"/>
    <lineage>
        <taxon>Eukaryota</taxon>
        <taxon>Viridiplantae</taxon>
        <taxon>Streptophyta</taxon>
        <taxon>Embryophyta</taxon>
        <taxon>Tracheophyta</taxon>
        <taxon>Spermatophyta</taxon>
        <taxon>Magnoliopsida</taxon>
        <taxon>eudicotyledons</taxon>
        <taxon>Gunneridae</taxon>
        <taxon>Pentapetalae</taxon>
        <taxon>rosids</taxon>
        <taxon>fabids</taxon>
        <taxon>Rosales</taxon>
        <taxon>Rhamnaceae</taxon>
        <taxon>Paliureae</taxon>
        <taxon>Ziziphus</taxon>
    </lineage>
</organism>
<accession>A0A6P4B161</accession>
<keyword evidence="2" id="KW-1185">Reference proteome</keyword>
<sequence length="151" mass="17418">MEISVCSFYSLSLTSCSCSTNSSRWKVGFVPQRRPNPIKIFASRRDHDYDGKLVDEDMIGLRKRIHEMKMVEEKHEPPSNWMEWEKRYYPNYDSDVCEAVGLLQSELMKMRPSMVLTMVVLVSISVPVSMGVIMFHLMELAKEACVGIPFC</sequence>
<dbReference type="KEGG" id="zju:107429368"/>
<keyword evidence="1" id="KW-0472">Membrane</keyword>
<keyword evidence="1" id="KW-1133">Transmembrane helix</keyword>
<proteinExistence type="predicted"/>
<name>A0A6P4B161_ZIZJJ</name>
<dbReference type="PANTHER" id="PTHR33782">
    <property type="entry name" value="OS01G0121600 PROTEIN"/>
    <property type="match status" value="1"/>
</dbReference>
<dbReference type="Proteomes" id="UP001652623">
    <property type="component" value="Chromosome 12"/>
</dbReference>
<keyword evidence="1" id="KW-0812">Transmembrane</keyword>
<dbReference type="AlphaFoldDB" id="A0A6P4B161"/>
<dbReference type="GeneID" id="107429368"/>
<evidence type="ECO:0000256" key="1">
    <source>
        <dbReference type="SAM" id="Phobius"/>
    </source>
</evidence>
<dbReference type="PANTHER" id="PTHR33782:SF20">
    <property type="match status" value="1"/>
</dbReference>
<feature type="transmembrane region" description="Helical" evidence="1">
    <location>
        <begin position="115"/>
        <end position="138"/>
    </location>
</feature>
<dbReference type="InParanoid" id="A0A6P4B161"/>
<evidence type="ECO:0000313" key="2">
    <source>
        <dbReference type="Proteomes" id="UP001652623"/>
    </source>
</evidence>
<evidence type="ECO:0000313" key="3">
    <source>
        <dbReference type="RefSeq" id="XP_015895529.2"/>
    </source>
</evidence>